<dbReference type="PATRIC" id="fig|359131.3.peg.418"/>
<sequence length="286" mass="30537">MILRPVRDTAADAEAVQELSCAAFAEPAADAAPPRPTPLQLARTRHLARTDPGGCWLAVVDGEPVGVVLSLRREGLWMPSLFAVRPSAQGRGVGRLLLERAAAHAGGCLRGMVCAASAPAAARRYRLAGFTLHPAMRLTGRVDREGLIDPGDIPVHRGNATHLHLLDSVDRRLRGSAHGPDHELMLGHFEELLVADALAGSGYCYRDGGAVRLLAATSKRIAARLLREALARVPDGAQARVEYLTAEQEWALDVGLEVGLTPETRGFVGVRGMRPPTPYLPNGAFL</sequence>
<dbReference type="AlphaFoldDB" id="A0A0F2TKH5"/>
<evidence type="ECO:0000313" key="2">
    <source>
        <dbReference type="EMBL" id="KJS63644.1"/>
    </source>
</evidence>
<dbReference type="Pfam" id="PF13508">
    <property type="entry name" value="Acetyltransf_7"/>
    <property type="match status" value="1"/>
</dbReference>
<evidence type="ECO:0000313" key="3">
    <source>
        <dbReference type="Proteomes" id="UP000033699"/>
    </source>
</evidence>
<dbReference type="EMBL" id="JZKH01000002">
    <property type="protein sequence ID" value="KJS63644.1"/>
    <property type="molecule type" value="Genomic_DNA"/>
</dbReference>
<dbReference type="InterPro" id="IPR000182">
    <property type="entry name" value="GNAT_dom"/>
</dbReference>
<name>A0A0F2TKH5_STRR3</name>
<gene>
    <name evidence="2" type="ORF">VM95_01945</name>
</gene>
<dbReference type="OrthoDB" id="3767306at2"/>
<feature type="domain" description="N-acetyltransferase" evidence="1">
    <location>
        <begin position="1"/>
        <end position="154"/>
    </location>
</feature>
<dbReference type="Proteomes" id="UP000033699">
    <property type="component" value="Unassembled WGS sequence"/>
</dbReference>
<dbReference type="InterPro" id="IPR016181">
    <property type="entry name" value="Acyl_CoA_acyltransferase"/>
</dbReference>
<accession>A0A0F2TKH5</accession>
<dbReference type="RefSeq" id="WP_045692257.1">
    <property type="nucleotide sequence ID" value="NZ_JZKH01000002.1"/>
</dbReference>
<proteinExistence type="predicted"/>
<dbReference type="Gene3D" id="3.40.630.30">
    <property type="match status" value="1"/>
</dbReference>
<reference evidence="2 3" key="1">
    <citation type="submission" date="2015-02" db="EMBL/GenBank/DDBJ databases">
        <authorList>
            <person name="Ju K.-S."/>
            <person name="Doroghazi J.R."/>
            <person name="Metcalf W."/>
        </authorList>
    </citation>
    <scope>NUCLEOTIDE SEQUENCE [LARGE SCALE GENOMIC DNA]</scope>
    <source>
        <strain evidence="2 3">ATCC 31215</strain>
    </source>
</reference>
<dbReference type="CDD" id="cd04301">
    <property type="entry name" value="NAT_SF"/>
    <property type="match status" value="1"/>
</dbReference>
<protein>
    <submittedName>
        <fullName evidence="2">GCN5 family acetyltransferase</fullName>
    </submittedName>
</protein>
<organism evidence="2 3">
    <name type="scientific">Streptomyces rubellomurinus (strain ATCC 31215)</name>
    <dbReference type="NCBI Taxonomy" id="359131"/>
    <lineage>
        <taxon>Bacteria</taxon>
        <taxon>Bacillati</taxon>
        <taxon>Actinomycetota</taxon>
        <taxon>Actinomycetes</taxon>
        <taxon>Kitasatosporales</taxon>
        <taxon>Streptomycetaceae</taxon>
        <taxon>Streptomyces</taxon>
    </lineage>
</organism>
<dbReference type="GO" id="GO:0016747">
    <property type="term" value="F:acyltransferase activity, transferring groups other than amino-acyl groups"/>
    <property type="evidence" value="ECO:0007669"/>
    <property type="project" value="InterPro"/>
</dbReference>
<dbReference type="SUPFAM" id="SSF55729">
    <property type="entry name" value="Acyl-CoA N-acyltransferases (Nat)"/>
    <property type="match status" value="1"/>
</dbReference>
<evidence type="ECO:0000259" key="1">
    <source>
        <dbReference type="PROSITE" id="PS51186"/>
    </source>
</evidence>
<comment type="caution">
    <text evidence="2">The sequence shown here is derived from an EMBL/GenBank/DDBJ whole genome shotgun (WGS) entry which is preliminary data.</text>
</comment>
<keyword evidence="3" id="KW-1185">Reference proteome</keyword>
<keyword evidence="2" id="KW-0808">Transferase</keyword>
<dbReference type="PROSITE" id="PS51186">
    <property type="entry name" value="GNAT"/>
    <property type="match status" value="1"/>
</dbReference>